<dbReference type="Proteomes" id="UP001054837">
    <property type="component" value="Unassembled WGS sequence"/>
</dbReference>
<feature type="region of interest" description="Disordered" evidence="1">
    <location>
        <begin position="20"/>
        <end position="39"/>
    </location>
</feature>
<accession>A0AAV4SC08</accession>
<reference evidence="2 3" key="1">
    <citation type="submission" date="2021-06" db="EMBL/GenBank/DDBJ databases">
        <title>Caerostris darwini draft genome.</title>
        <authorList>
            <person name="Kono N."/>
            <person name="Arakawa K."/>
        </authorList>
    </citation>
    <scope>NUCLEOTIDE SEQUENCE [LARGE SCALE GENOMIC DNA]</scope>
</reference>
<protein>
    <submittedName>
        <fullName evidence="2">Uncharacterized protein</fullName>
    </submittedName>
</protein>
<evidence type="ECO:0000313" key="3">
    <source>
        <dbReference type="Proteomes" id="UP001054837"/>
    </source>
</evidence>
<name>A0AAV4SC08_9ARAC</name>
<dbReference type="AlphaFoldDB" id="A0AAV4SC08"/>
<sequence>MPINDLTLLERDLFKGCEGRGSGNFNGPPSTEGKMGYHERQRELSNVRRTYRMGMDDDLLFEKMHNPVSTQHINKKYFCSLNTTPQTPPQYGAVAIEARSICLMQGHSTDDRPCANGMLSLIKLATIEQANESIANK</sequence>
<proteinExistence type="predicted"/>
<comment type="caution">
    <text evidence="2">The sequence shown here is derived from an EMBL/GenBank/DDBJ whole genome shotgun (WGS) entry which is preliminary data.</text>
</comment>
<evidence type="ECO:0000313" key="2">
    <source>
        <dbReference type="EMBL" id="GIY30489.1"/>
    </source>
</evidence>
<gene>
    <name evidence="2" type="ORF">CDAR_622061</name>
</gene>
<keyword evidence="3" id="KW-1185">Reference proteome</keyword>
<organism evidence="2 3">
    <name type="scientific">Caerostris darwini</name>
    <dbReference type="NCBI Taxonomy" id="1538125"/>
    <lineage>
        <taxon>Eukaryota</taxon>
        <taxon>Metazoa</taxon>
        <taxon>Ecdysozoa</taxon>
        <taxon>Arthropoda</taxon>
        <taxon>Chelicerata</taxon>
        <taxon>Arachnida</taxon>
        <taxon>Araneae</taxon>
        <taxon>Araneomorphae</taxon>
        <taxon>Entelegynae</taxon>
        <taxon>Araneoidea</taxon>
        <taxon>Araneidae</taxon>
        <taxon>Caerostris</taxon>
    </lineage>
</organism>
<evidence type="ECO:0000256" key="1">
    <source>
        <dbReference type="SAM" id="MobiDB-lite"/>
    </source>
</evidence>
<dbReference type="EMBL" id="BPLQ01007502">
    <property type="protein sequence ID" value="GIY30489.1"/>
    <property type="molecule type" value="Genomic_DNA"/>
</dbReference>